<name>A0A3N9XFS5_9ACTN</name>
<dbReference type="InterPro" id="IPR010359">
    <property type="entry name" value="IrrE_HExxH"/>
</dbReference>
<proteinExistence type="predicted"/>
<comment type="caution">
    <text evidence="2">The sequence shown here is derived from an EMBL/GenBank/DDBJ whole genome shotgun (WGS) entry which is preliminary data.</text>
</comment>
<gene>
    <name evidence="2" type="ORF">DLJ58_07270</name>
</gene>
<dbReference type="Proteomes" id="UP000266889">
    <property type="component" value="Unassembled WGS sequence"/>
</dbReference>
<evidence type="ECO:0000313" key="3">
    <source>
        <dbReference type="Proteomes" id="UP000266889"/>
    </source>
</evidence>
<evidence type="ECO:0000259" key="1">
    <source>
        <dbReference type="Pfam" id="PF06114"/>
    </source>
</evidence>
<sequence>MAKRLSKAEIQRRAIDIRKTDLDLTEFDQLCPYELAREHGIAVHPLDGLTEFGCPEGSVTFYASERPDVWSAALVPAGTGQFIVENTSHLPRRRRFNVAHEMAHVLLEHEFDRVMFSAEGRHRESNPCPRSFGELGPGDGAVEPLGGEVVDADHEAAEVDVVTGPELHQREPLPAYPLQLLFHEEGLLGAVDAGQAASKLRLRHLQLRIVVQVVVGHPAGVP</sequence>
<dbReference type="Pfam" id="PF06114">
    <property type="entry name" value="Peptidase_M78"/>
    <property type="match status" value="1"/>
</dbReference>
<protein>
    <recommendedName>
        <fullName evidence="1">IrrE N-terminal-like domain-containing protein</fullName>
    </recommendedName>
</protein>
<feature type="domain" description="IrrE N-terminal-like" evidence="1">
    <location>
        <begin position="80"/>
        <end position="114"/>
    </location>
</feature>
<dbReference type="EMBL" id="QGSY01000129">
    <property type="protein sequence ID" value="RQX11891.1"/>
    <property type="molecule type" value="Genomic_DNA"/>
</dbReference>
<accession>A0A3N9XFS5</accession>
<organism evidence="2 3">
    <name type="scientific">Micromonospora arida</name>
    <dbReference type="NCBI Taxonomy" id="2203715"/>
    <lineage>
        <taxon>Bacteria</taxon>
        <taxon>Bacillati</taxon>
        <taxon>Actinomycetota</taxon>
        <taxon>Actinomycetes</taxon>
        <taxon>Micromonosporales</taxon>
        <taxon>Micromonosporaceae</taxon>
        <taxon>Micromonospora</taxon>
    </lineage>
</organism>
<keyword evidence="3" id="KW-1185">Reference proteome</keyword>
<dbReference type="AlphaFoldDB" id="A0A3N9XFS5"/>
<dbReference type="OrthoDB" id="572608at2"/>
<evidence type="ECO:0000313" key="2">
    <source>
        <dbReference type="EMBL" id="RQX11891.1"/>
    </source>
</evidence>
<dbReference type="Gene3D" id="1.10.10.2910">
    <property type="match status" value="1"/>
</dbReference>
<reference evidence="2 3" key="1">
    <citation type="submission" date="2018-05" db="EMBL/GenBank/DDBJ databases">
        <title>Micromonospora from Atacama Desert.</title>
        <authorList>
            <person name="Carro L."/>
            <person name="Goodfellow M."/>
            <person name="Klenk H.-P."/>
        </authorList>
    </citation>
    <scope>NUCLEOTIDE SEQUENCE [LARGE SCALE GENOMIC DNA]</scope>
    <source>
        <strain evidence="2 3">LB32</strain>
    </source>
</reference>